<dbReference type="Proteomes" id="UP000006640">
    <property type="component" value="Chromosome"/>
</dbReference>
<dbReference type="CDD" id="cd16936">
    <property type="entry name" value="HATPase_RsbW-like"/>
    <property type="match status" value="1"/>
</dbReference>
<dbReference type="PANTHER" id="PTHR35526">
    <property type="entry name" value="ANTI-SIGMA-F FACTOR RSBW-RELATED"/>
    <property type="match status" value="1"/>
</dbReference>
<dbReference type="Gene3D" id="3.30.565.10">
    <property type="entry name" value="Histidine kinase-like ATPase, C-terminal domain"/>
    <property type="match status" value="1"/>
</dbReference>
<dbReference type="PANTHER" id="PTHR35526:SF3">
    <property type="entry name" value="ANTI-SIGMA-F FACTOR RSBW"/>
    <property type="match status" value="1"/>
</dbReference>
<dbReference type="KEGG" id="tbi:Tbis_2499"/>
<dbReference type="InterPro" id="IPR036890">
    <property type="entry name" value="HATPase_C_sf"/>
</dbReference>
<protein>
    <recommendedName>
        <fullName evidence="3">Anti-sigma regulatory factor, serine/threonine protein kinase</fullName>
    </recommendedName>
</protein>
<keyword evidence="2" id="KW-1185">Reference proteome</keyword>
<name>D6Y4M6_THEBD</name>
<evidence type="ECO:0008006" key="3">
    <source>
        <dbReference type="Google" id="ProtNLM"/>
    </source>
</evidence>
<dbReference type="InterPro" id="IPR050267">
    <property type="entry name" value="Anti-sigma-factor_SerPK"/>
</dbReference>
<reference evidence="1 2" key="1">
    <citation type="submission" date="2010-01" db="EMBL/GenBank/DDBJ databases">
        <title>The complete genome of Thermobispora bispora DSM 43833.</title>
        <authorList>
            <consortium name="US DOE Joint Genome Institute (JGI-PGF)"/>
            <person name="Lucas S."/>
            <person name="Copeland A."/>
            <person name="Lapidus A."/>
            <person name="Glavina del Rio T."/>
            <person name="Dalin E."/>
            <person name="Tice H."/>
            <person name="Bruce D."/>
            <person name="Goodwin L."/>
            <person name="Pitluck S."/>
            <person name="Kyrpides N."/>
            <person name="Mavromatis K."/>
            <person name="Ivanova N."/>
            <person name="Mikhailova N."/>
            <person name="Chertkov O."/>
            <person name="Brettin T."/>
            <person name="Detter J.C."/>
            <person name="Han C."/>
            <person name="Larimer F."/>
            <person name="Land M."/>
            <person name="Hauser L."/>
            <person name="Markowitz V."/>
            <person name="Cheng J.-F."/>
            <person name="Hugenholtz P."/>
            <person name="Woyke T."/>
            <person name="Wu D."/>
            <person name="Jando M."/>
            <person name="Schneider S."/>
            <person name="Klenk H.-P."/>
            <person name="Eisen J.A."/>
        </authorList>
    </citation>
    <scope>NUCLEOTIDE SEQUENCE [LARGE SCALE GENOMIC DNA]</scope>
    <source>
        <strain evidence="2">ATCC 19993 / DSM 43833 / CBS 139.67 / JCM 10125 / KCTC 9307 / NBRC 14880 / R51</strain>
    </source>
</reference>
<dbReference type="HOGENOM" id="CLU_2235285_0_0_11"/>
<dbReference type="AlphaFoldDB" id="D6Y4M6"/>
<accession>D6Y4M6</accession>
<dbReference type="EMBL" id="CP001874">
    <property type="protein sequence ID" value="ADG89202.1"/>
    <property type="molecule type" value="Genomic_DNA"/>
</dbReference>
<evidence type="ECO:0000313" key="2">
    <source>
        <dbReference type="Proteomes" id="UP000006640"/>
    </source>
</evidence>
<dbReference type="SUPFAM" id="SSF55874">
    <property type="entry name" value="ATPase domain of HSP90 chaperone/DNA topoisomerase II/histidine kinase"/>
    <property type="match status" value="1"/>
</dbReference>
<sequence>MRLVASELVTNAIKASGWTPPGDDAAAPAAAVPQAHGTIWIGVYRSLYDVVVEVWDPSREPRILTPDFDDDHGRGLWLVSQAVRRWGYRRPVTGGKWVWAAIAAD</sequence>
<proteinExistence type="predicted"/>
<evidence type="ECO:0000313" key="1">
    <source>
        <dbReference type="EMBL" id="ADG89202.1"/>
    </source>
</evidence>
<dbReference type="eggNOG" id="COG2172">
    <property type="taxonomic scope" value="Bacteria"/>
</dbReference>
<organism evidence="1 2">
    <name type="scientific">Thermobispora bispora (strain ATCC 19993 / DSM 43833 / CBS 139.67 / JCM 10125 / KCTC 9307 / NBRC 14880 / R51)</name>
    <dbReference type="NCBI Taxonomy" id="469371"/>
    <lineage>
        <taxon>Bacteria</taxon>
        <taxon>Bacillati</taxon>
        <taxon>Actinomycetota</taxon>
        <taxon>Actinomycetes</taxon>
        <taxon>Streptosporangiales</taxon>
        <taxon>Streptosporangiaceae</taxon>
        <taxon>Thermobispora</taxon>
    </lineage>
</organism>
<gene>
    <name evidence="1" type="ordered locus">Tbis_2499</name>
</gene>